<organism evidence="1 2">
    <name type="scientific">Mycena albidolilacea</name>
    <dbReference type="NCBI Taxonomy" id="1033008"/>
    <lineage>
        <taxon>Eukaryota</taxon>
        <taxon>Fungi</taxon>
        <taxon>Dikarya</taxon>
        <taxon>Basidiomycota</taxon>
        <taxon>Agaricomycotina</taxon>
        <taxon>Agaricomycetes</taxon>
        <taxon>Agaricomycetidae</taxon>
        <taxon>Agaricales</taxon>
        <taxon>Marasmiineae</taxon>
        <taxon>Mycenaceae</taxon>
        <taxon>Mycena</taxon>
    </lineage>
</organism>
<gene>
    <name evidence="1" type="ORF">DFH08DRAFT_806108</name>
</gene>
<proteinExistence type="predicted"/>
<dbReference type="Proteomes" id="UP001218218">
    <property type="component" value="Unassembled WGS sequence"/>
</dbReference>
<accession>A0AAD7A8H2</accession>
<reference evidence="1" key="1">
    <citation type="submission" date="2023-03" db="EMBL/GenBank/DDBJ databases">
        <title>Massive genome expansion in bonnet fungi (Mycena s.s.) driven by repeated elements and novel gene families across ecological guilds.</title>
        <authorList>
            <consortium name="Lawrence Berkeley National Laboratory"/>
            <person name="Harder C.B."/>
            <person name="Miyauchi S."/>
            <person name="Viragh M."/>
            <person name="Kuo A."/>
            <person name="Thoen E."/>
            <person name="Andreopoulos B."/>
            <person name="Lu D."/>
            <person name="Skrede I."/>
            <person name="Drula E."/>
            <person name="Henrissat B."/>
            <person name="Morin E."/>
            <person name="Kohler A."/>
            <person name="Barry K."/>
            <person name="LaButti K."/>
            <person name="Morin E."/>
            <person name="Salamov A."/>
            <person name="Lipzen A."/>
            <person name="Mereny Z."/>
            <person name="Hegedus B."/>
            <person name="Baldrian P."/>
            <person name="Stursova M."/>
            <person name="Weitz H."/>
            <person name="Taylor A."/>
            <person name="Grigoriev I.V."/>
            <person name="Nagy L.G."/>
            <person name="Martin F."/>
            <person name="Kauserud H."/>
        </authorList>
    </citation>
    <scope>NUCLEOTIDE SEQUENCE</scope>
    <source>
        <strain evidence="1">CBHHK002</strain>
    </source>
</reference>
<keyword evidence="2" id="KW-1185">Reference proteome</keyword>
<protein>
    <submittedName>
        <fullName evidence="1">Uncharacterized protein</fullName>
    </submittedName>
</protein>
<comment type="caution">
    <text evidence="1">The sequence shown here is derived from an EMBL/GenBank/DDBJ whole genome shotgun (WGS) entry which is preliminary data.</text>
</comment>
<name>A0AAD7A8H2_9AGAR</name>
<evidence type="ECO:0000313" key="2">
    <source>
        <dbReference type="Proteomes" id="UP001218218"/>
    </source>
</evidence>
<dbReference type="EMBL" id="JARIHO010000013">
    <property type="protein sequence ID" value="KAJ7351388.1"/>
    <property type="molecule type" value="Genomic_DNA"/>
</dbReference>
<evidence type="ECO:0000313" key="1">
    <source>
        <dbReference type="EMBL" id="KAJ7351388.1"/>
    </source>
</evidence>
<sequence length="237" mass="26034">MLSDLSGDLVRSSQIGAHSAIAFPLSDVPQVFSESRKDFEYTAVAANALRDAAVATQTPFLNSVCAQSSTIVITLQSEEIRYPKLLEEVAQYAGILQNFMRVCTQRRLSGFSKQSEITTQLDSCEKERRPHCMFSREAIANADLEMNYGVGMASALFELDVDTEQWHQEFLELIPSQNAAEFTELKNCHGSDSFPLLSASPKIFYGKESELVDLVDTLASEPTQIAILGPGGMGKLP</sequence>
<dbReference type="AlphaFoldDB" id="A0AAD7A8H2"/>